<dbReference type="RefSeq" id="WP_228849881.1">
    <property type="nucleotide sequence ID" value="NZ_JADCKQ010000015.1"/>
</dbReference>
<proteinExistence type="predicted"/>
<keyword evidence="2" id="KW-1185">Reference proteome</keyword>
<protein>
    <submittedName>
        <fullName evidence="1">Uncharacterized protein</fullName>
    </submittedName>
</protein>
<dbReference type="AlphaFoldDB" id="A0A8J7IYF4"/>
<accession>A0A8J7IYF4</accession>
<dbReference type="Pfam" id="PF20086">
    <property type="entry name" value="DUF6478"/>
    <property type="match status" value="1"/>
</dbReference>
<dbReference type="InterPro" id="IPR045514">
    <property type="entry name" value="DUF6478"/>
</dbReference>
<comment type="caution">
    <text evidence="1">The sequence shown here is derived from an EMBL/GenBank/DDBJ whole genome shotgun (WGS) entry which is preliminary data.</text>
</comment>
<dbReference type="Proteomes" id="UP000640583">
    <property type="component" value="Unassembled WGS sequence"/>
</dbReference>
<name>A0A8J7IYF4_9RHOB</name>
<sequence length="211" mass="24211">MFSLFRTSRKKPVVRLSPPRQQVQFPDAPFGTDWLWQPDISHQAISPSEFAHCPKRQNIGDSAVLFHDCETQEITARQRRDDADDRTDFGLQFEIGTFDGSFLSLACDLPGDAWQDLKKRHVFRFEADLDCPQEVSIYARLNAKHGPNVEKILQHMGAGSDHISAEFDLAYTQLNIGRLEKIWLDLIFEDPAGKTFTLRNIKLSRRPRAEL</sequence>
<evidence type="ECO:0000313" key="2">
    <source>
        <dbReference type="Proteomes" id="UP000640583"/>
    </source>
</evidence>
<organism evidence="1 2">
    <name type="scientific">Halocynthiibacter styelae</name>
    <dbReference type="NCBI Taxonomy" id="2761955"/>
    <lineage>
        <taxon>Bacteria</taxon>
        <taxon>Pseudomonadati</taxon>
        <taxon>Pseudomonadota</taxon>
        <taxon>Alphaproteobacteria</taxon>
        <taxon>Rhodobacterales</taxon>
        <taxon>Paracoccaceae</taxon>
        <taxon>Halocynthiibacter</taxon>
    </lineage>
</organism>
<reference evidence="1" key="1">
    <citation type="submission" date="2020-10" db="EMBL/GenBank/DDBJ databases">
        <title>Paenihalocynthiibacter styelae gen. nov., sp. nov., isolated from stalked sea squirt Styela clava.</title>
        <authorList>
            <person name="Kim Y.-O."/>
            <person name="Yoon J.-H."/>
        </authorList>
    </citation>
    <scope>NUCLEOTIDE SEQUENCE</scope>
    <source>
        <strain evidence="1">MYP1-1</strain>
    </source>
</reference>
<evidence type="ECO:0000313" key="1">
    <source>
        <dbReference type="EMBL" id="MBI1495168.1"/>
    </source>
</evidence>
<dbReference type="EMBL" id="JADCKQ010000015">
    <property type="protein sequence ID" value="MBI1495168.1"/>
    <property type="molecule type" value="Genomic_DNA"/>
</dbReference>
<gene>
    <name evidence="1" type="ORF">H1D41_16100</name>
</gene>